<keyword evidence="6" id="KW-1185">Reference proteome</keyword>
<feature type="compositionally biased region" description="Acidic residues" evidence="2">
    <location>
        <begin position="157"/>
        <end position="178"/>
    </location>
</feature>
<dbReference type="PANTHER" id="PTHR22840:SF12">
    <property type="entry name" value="WD REPEAT-CONTAINING PROTEIN 36"/>
    <property type="match status" value="1"/>
</dbReference>
<feature type="repeat" description="WD" evidence="1">
    <location>
        <begin position="743"/>
        <end position="784"/>
    </location>
</feature>
<dbReference type="GO" id="GO:0006364">
    <property type="term" value="P:rRNA processing"/>
    <property type="evidence" value="ECO:0007669"/>
    <property type="project" value="InterPro"/>
</dbReference>
<sequence length="1083" mass="117531">MTSDARPSKRSRPTVVVASTSQATSTKASAAGRLFAPFRSLGHVSTSVPLVVLSRSSKYLETPALTVVTSLGHSWAMWDGQGLKVLFVGPDMGSPITSLALSLDSVYASTSKGWVGRFVRGKQVARFVTSDRELKGKTRGNGTESASASCSSSGASSEEDDPEASDDSDSDNDSDEDEATFTNIASVAEGESLHSLCIFGTTMLALTASGSKMIVWDLPTLTKEASKDPLAPPSTHDRDKDNTASTDEMGNITPYAMVEFPSGFTATKVVHPASYLNKVVVGSQEGELAVWNVRTGNLVHTFSASALAPLSSPSPITALTQSPAIDVLGVGLANGACILFDVRIGQVLGKVRLEGEDAGEVVNVGFRNDDISHTLAVSSSKGHIALFDLAAKMRLLHLVRAAHEGAVGGLVWVTGQPLMMTSGGDNSIKVSEQDDDSYIKPGVMITDLESRLCCSTSQQWLFDSPSAPPRLLKQRSGHHAPPHLVRYYGEDGKAILTAGADHALRYTSIVRDSRGYELSQGACRRLGRRLDLRTCALMHSCVSFFCLSGSIARKATHLGVKPSSLKLPLITSLAFSTARAKEWDDVVTVSRGEEVGRSWSVMNKRVGKWTLSVQGNAKCSAVTACGNFGLVGSSTGQVVLYNLQSGLKRKVFKVPHNGSTDVRGQHVTGVATDALNRIVVASTLKGALHFFDFQTMRFLKTVILEASITRIVLQRENGLLVAVCDDLVLRIVDIETKRVVRELAGPRGQILDVAWSPDSRWLIATSQDSIIRTYDIPTGNLIDAFRTSTVATSLSFSPTNDFLATTHVGSVGVYLWANRVQFSEVALGLFDEDKLGVEEVGLPSLQGVAEDENLSELTAPTNWNDLPPFTTPDQLSDDLLTLSLMPRSRWQTLLNLDTIKQRNKPKEKPKAPERAPFFLPTLPGVKNRFDLGVDEKCKREDEKMQKKKTKLDFLSAMSVETEFLRRLSSDDSSGDYESFFTYLKTLSPSSTDLEIRSLTLLPHLSLFLYALNRRLASHRDFEAVQAYLSLFLRIHGDVVIQNTELLEPLLSVDAMLKKEGDRLVERTARALGTLAFLRSAPVV</sequence>
<keyword evidence="1" id="KW-0853">WD repeat</keyword>
<evidence type="ECO:0000259" key="3">
    <source>
        <dbReference type="Pfam" id="PF04192"/>
    </source>
</evidence>
<dbReference type="Proteomes" id="UP000198372">
    <property type="component" value="Unassembled WGS sequence"/>
</dbReference>
<dbReference type="InterPro" id="IPR007319">
    <property type="entry name" value="WDR36/Utp21_C"/>
</dbReference>
<dbReference type="Pfam" id="PF25168">
    <property type="entry name" value="Beta-prop_WDR36-Utp21_2nd"/>
    <property type="match status" value="1"/>
</dbReference>
<dbReference type="PROSITE" id="PS50082">
    <property type="entry name" value="WD_REPEATS_2"/>
    <property type="match status" value="1"/>
</dbReference>
<accession>A0A238F8I1</accession>
<gene>
    <name evidence="5" type="ORF">BQ2448_6022</name>
</gene>
<feature type="region of interest" description="Disordered" evidence="2">
    <location>
        <begin position="224"/>
        <end position="249"/>
    </location>
</feature>
<dbReference type="Gene3D" id="2.130.10.10">
    <property type="entry name" value="YVTN repeat-like/Quinoprotein amine dehydrogenase"/>
    <property type="match status" value="2"/>
</dbReference>
<dbReference type="InterPro" id="IPR001680">
    <property type="entry name" value="WD40_rpt"/>
</dbReference>
<dbReference type="EMBL" id="FMSP01000001">
    <property type="protein sequence ID" value="SCV67376.1"/>
    <property type="molecule type" value="Genomic_DNA"/>
</dbReference>
<dbReference type="Pfam" id="PF04192">
    <property type="entry name" value="Utp21"/>
    <property type="match status" value="1"/>
</dbReference>
<evidence type="ECO:0000259" key="4">
    <source>
        <dbReference type="Pfam" id="PF25171"/>
    </source>
</evidence>
<organism evidence="5 6">
    <name type="scientific">Microbotryum intermedium</name>
    <dbReference type="NCBI Taxonomy" id="269621"/>
    <lineage>
        <taxon>Eukaryota</taxon>
        <taxon>Fungi</taxon>
        <taxon>Dikarya</taxon>
        <taxon>Basidiomycota</taxon>
        <taxon>Pucciniomycotina</taxon>
        <taxon>Microbotryomycetes</taxon>
        <taxon>Microbotryales</taxon>
        <taxon>Microbotryaceae</taxon>
        <taxon>Microbotryum</taxon>
    </lineage>
</organism>
<dbReference type="OrthoDB" id="10250769at2759"/>
<feature type="domain" description="WDR36/Utp21 C-terminal" evidence="3">
    <location>
        <begin position="873"/>
        <end position="1078"/>
    </location>
</feature>
<dbReference type="InterPro" id="IPR015943">
    <property type="entry name" value="WD40/YVTN_repeat-like_dom_sf"/>
</dbReference>
<evidence type="ECO:0000313" key="5">
    <source>
        <dbReference type="EMBL" id="SCV67376.1"/>
    </source>
</evidence>
<feature type="region of interest" description="Disordered" evidence="2">
    <location>
        <begin position="135"/>
        <end position="178"/>
    </location>
</feature>
<dbReference type="GO" id="GO:0034388">
    <property type="term" value="C:Pwp2p-containing subcomplex of 90S preribosome"/>
    <property type="evidence" value="ECO:0007669"/>
    <property type="project" value="TreeGrafter"/>
</dbReference>
<dbReference type="STRING" id="269621.A0A238F8I1"/>
<dbReference type="InterPro" id="IPR059157">
    <property type="entry name" value="WDR36-Utp21_N"/>
</dbReference>
<feature type="compositionally biased region" description="Low complexity" evidence="2">
    <location>
        <begin position="144"/>
        <end position="156"/>
    </location>
</feature>
<reference evidence="6" key="1">
    <citation type="submission" date="2016-09" db="EMBL/GenBank/DDBJ databases">
        <authorList>
            <person name="Jeantristanb JTB J.-T."/>
            <person name="Ricardo R."/>
        </authorList>
    </citation>
    <scope>NUCLEOTIDE SEQUENCE [LARGE SCALE GENOMIC DNA]</scope>
</reference>
<feature type="region of interest" description="Disordered" evidence="2">
    <location>
        <begin position="1"/>
        <end position="22"/>
    </location>
</feature>
<feature type="domain" description="WDR36/Utp21 N-terminal" evidence="4">
    <location>
        <begin position="189"/>
        <end position="430"/>
    </location>
</feature>
<dbReference type="GO" id="GO:0032040">
    <property type="term" value="C:small-subunit processome"/>
    <property type="evidence" value="ECO:0007669"/>
    <property type="project" value="InterPro"/>
</dbReference>
<dbReference type="AlphaFoldDB" id="A0A238F8I1"/>
<name>A0A238F8I1_9BASI</name>
<dbReference type="PANTHER" id="PTHR22840">
    <property type="entry name" value="WD REPEAT-CONTAINING PROTEIN 36"/>
    <property type="match status" value="1"/>
</dbReference>
<dbReference type="Pfam" id="PF25171">
    <property type="entry name" value="Beta-prop_WDR36-Utp21_1st"/>
    <property type="match status" value="1"/>
</dbReference>
<evidence type="ECO:0000256" key="1">
    <source>
        <dbReference type="PROSITE-ProRule" id="PRU00221"/>
    </source>
</evidence>
<dbReference type="InterPro" id="IPR036322">
    <property type="entry name" value="WD40_repeat_dom_sf"/>
</dbReference>
<dbReference type="SMART" id="SM00320">
    <property type="entry name" value="WD40"/>
    <property type="match status" value="10"/>
</dbReference>
<evidence type="ECO:0000256" key="2">
    <source>
        <dbReference type="SAM" id="MobiDB-lite"/>
    </source>
</evidence>
<proteinExistence type="predicted"/>
<evidence type="ECO:0000313" key="6">
    <source>
        <dbReference type="Proteomes" id="UP000198372"/>
    </source>
</evidence>
<dbReference type="SUPFAM" id="SSF50978">
    <property type="entry name" value="WD40 repeat-like"/>
    <property type="match status" value="2"/>
</dbReference>
<protein>
    <submittedName>
        <fullName evidence="5">BQ2448_6022 protein</fullName>
    </submittedName>
</protein>